<name>A0AAD9XCE7_9ROSI</name>
<evidence type="ECO:0000313" key="2">
    <source>
        <dbReference type="Proteomes" id="UP001280121"/>
    </source>
</evidence>
<reference evidence="1" key="1">
    <citation type="journal article" date="2023" name="Plant J.">
        <title>Genome sequences and population genomics provide insights into the demographic history, inbreeding, and mutation load of two 'living fossil' tree species of Dipteronia.</title>
        <authorList>
            <person name="Feng Y."/>
            <person name="Comes H.P."/>
            <person name="Chen J."/>
            <person name="Zhu S."/>
            <person name="Lu R."/>
            <person name="Zhang X."/>
            <person name="Li P."/>
            <person name="Qiu J."/>
            <person name="Olsen K.M."/>
            <person name="Qiu Y."/>
        </authorList>
    </citation>
    <scope>NUCLEOTIDE SEQUENCE</scope>
    <source>
        <strain evidence="1">KIB01</strain>
    </source>
</reference>
<gene>
    <name evidence="1" type="ORF">Ddye_009754</name>
</gene>
<dbReference type="PANTHER" id="PTHR46890">
    <property type="entry name" value="NON-LTR RETROLELEMENT REVERSE TRANSCRIPTASE-LIKE PROTEIN-RELATED"/>
    <property type="match status" value="1"/>
</dbReference>
<dbReference type="PANTHER" id="PTHR46890:SF50">
    <property type="entry name" value="RNA-DIRECTED DNA POLYMERASE, EUKARYOTA, REVERSE TRANSCRIPTASE ZINC-BINDING DOMAIN PROTEIN-RELATED"/>
    <property type="match status" value="1"/>
</dbReference>
<proteinExistence type="predicted"/>
<comment type="caution">
    <text evidence="1">The sequence shown here is derived from an EMBL/GenBank/DDBJ whole genome shotgun (WGS) entry which is preliminary data.</text>
</comment>
<dbReference type="Proteomes" id="UP001280121">
    <property type="component" value="Unassembled WGS sequence"/>
</dbReference>
<dbReference type="AlphaFoldDB" id="A0AAD9XCE7"/>
<accession>A0AAD9XCE7</accession>
<protein>
    <recommendedName>
        <fullName evidence="3">Reverse transcriptase domain-containing protein</fullName>
    </recommendedName>
</protein>
<dbReference type="InterPro" id="IPR052343">
    <property type="entry name" value="Retrotransposon-Effector_Assoc"/>
</dbReference>
<dbReference type="EMBL" id="JANJYI010000003">
    <property type="protein sequence ID" value="KAK2656702.1"/>
    <property type="molecule type" value="Genomic_DNA"/>
</dbReference>
<organism evidence="1 2">
    <name type="scientific">Dipteronia dyeriana</name>
    <dbReference type="NCBI Taxonomy" id="168575"/>
    <lineage>
        <taxon>Eukaryota</taxon>
        <taxon>Viridiplantae</taxon>
        <taxon>Streptophyta</taxon>
        <taxon>Embryophyta</taxon>
        <taxon>Tracheophyta</taxon>
        <taxon>Spermatophyta</taxon>
        <taxon>Magnoliopsida</taxon>
        <taxon>eudicotyledons</taxon>
        <taxon>Gunneridae</taxon>
        <taxon>Pentapetalae</taxon>
        <taxon>rosids</taxon>
        <taxon>malvids</taxon>
        <taxon>Sapindales</taxon>
        <taxon>Sapindaceae</taxon>
        <taxon>Hippocastanoideae</taxon>
        <taxon>Acereae</taxon>
        <taxon>Dipteronia</taxon>
    </lineage>
</organism>
<evidence type="ECO:0008006" key="3">
    <source>
        <dbReference type="Google" id="ProtNLM"/>
    </source>
</evidence>
<evidence type="ECO:0000313" key="1">
    <source>
        <dbReference type="EMBL" id="KAK2656702.1"/>
    </source>
</evidence>
<sequence length="119" mass="13855">MYEVEFSREEVWEAVKCCDGNKTLGLDGMNLNFIRHNWKVIQDDFMNFMLEFHKDNSIVKELNNTFLALISKCAKPETVKDFCPISLVGSLYKVLSKFLANKYKKVMNSVIRESQMAFV</sequence>
<keyword evidence="2" id="KW-1185">Reference proteome</keyword>